<proteinExistence type="inferred from homology"/>
<evidence type="ECO:0000256" key="10">
    <source>
        <dbReference type="ARBA" id="ARBA00023014"/>
    </source>
</evidence>
<dbReference type="Proteomes" id="UP000235658">
    <property type="component" value="Unassembled WGS sequence"/>
</dbReference>
<evidence type="ECO:0000256" key="9">
    <source>
        <dbReference type="ARBA" id="ARBA00023004"/>
    </source>
</evidence>
<evidence type="ECO:0000256" key="6">
    <source>
        <dbReference type="ARBA" id="ARBA00022723"/>
    </source>
</evidence>
<gene>
    <name evidence="15" type="primary">cas4</name>
    <name evidence="15" type="ORF">CJ192_06560</name>
</gene>
<keyword evidence="8 13" id="KW-0269">Exonuclease</keyword>
<dbReference type="GO" id="GO:0051536">
    <property type="term" value="F:iron-sulfur cluster binding"/>
    <property type="evidence" value="ECO:0007669"/>
    <property type="project" value="UniProtKB-KW"/>
</dbReference>
<evidence type="ECO:0000313" key="16">
    <source>
        <dbReference type="Proteomes" id="UP000235658"/>
    </source>
</evidence>
<dbReference type="InterPro" id="IPR011604">
    <property type="entry name" value="PDDEXK-like_dom_sf"/>
</dbReference>
<organism evidence="15 16">
    <name type="scientific">Anaerococcus hydrogenalis</name>
    <dbReference type="NCBI Taxonomy" id="33029"/>
    <lineage>
        <taxon>Bacteria</taxon>
        <taxon>Bacillati</taxon>
        <taxon>Bacillota</taxon>
        <taxon>Tissierellia</taxon>
        <taxon>Tissierellales</taxon>
        <taxon>Peptoniphilaceae</taxon>
        <taxon>Anaerococcus</taxon>
    </lineage>
</organism>
<name>A0A2N6UHW0_9FIRM</name>
<dbReference type="NCBIfam" id="TIGR00372">
    <property type="entry name" value="cas4"/>
    <property type="match status" value="1"/>
</dbReference>
<dbReference type="GO" id="GO:0046872">
    <property type="term" value="F:metal ion binding"/>
    <property type="evidence" value="ECO:0007669"/>
    <property type="project" value="UniProtKB-KW"/>
</dbReference>
<keyword evidence="10 13" id="KW-0411">Iron-sulfur</keyword>
<dbReference type="Pfam" id="PF01930">
    <property type="entry name" value="Cas_Cas4"/>
    <property type="match status" value="1"/>
</dbReference>
<evidence type="ECO:0000259" key="14">
    <source>
        <dbReference type="Pfam" id="PF01930"/>
    </source>
</evidence>
<evidence type="ECO:0000256" key="7">
    <source>
        <dbReference type="ARBA" id="ARBA00022801"/>
    </source>
</evidence>
<dbReference type="GeneID" id="84578843"/>
<protein>
    <recommendedName>
        <fullName evidence="4 13">CRISPR-associated exonuclease Cas4</fullName>
        <ecNumber evidence="3 13">3.1.12.1</ecNumber>
    </recommendedName>
</protein>
<evidence type="ECO:0000256" key="13">
    <source>
        <dbReference type="RuleBase" id="RU365022"/>
    </source>
</evidence>
<evidence type="ECO:0000256" key="12">
    <source>
        <dbReference type="ARBA" id="ARBA00023211"/>
    </source>
</evidence>
<reference evidence="15 16" key="1">
    <citation type="submission" date="2017-09" db="EMBL/GenBank/DDBJ databases">
        <title>Bacterial strain isolated from the female urinary microbiota.</title>
        <authorList>
            <person name="Thomas-White K."/>
            <person name="Kumar N."/>
            <person name="Forster S."/>
            <person name="Putonti C."/>
            <person name="Lawley T."/>
            <person name="Wolfe A.J."/>
        </authorList>
    </citation>
    <scope>NUCLEOTIDE SEQUENCE [LARGE SCALE GENOMIC DNA]</scope>
    <source>
        <strain evidence="15 16">UMB0204</strain>
    </source>
</reference>
<keyword evidence="9 13" id="KW-0408">Iron</keyword>
<keyword evidence="11 13" id="KW-0051">Antiviral defense</keyword>
<comment type="cofactor">
    <cofactor evidence="13">
        <name>Mg(2+)</name>
        <dbReference type="ChEBI" id="CHEBI:18420"/>
    </cofactor>
    <cofactor evidence="13">
        <name>Mn(2+)</name>
        <dbReference type="ChEBI" id="CHEBI:29035"/>
    </cofactor>
    <text evidence="13">Mg(2+) or Mn(2+) required for ssDNA cleavage activity.</text>
</comment>
<dbReference type="Gene3D" id="3.90.320.10">
    <property type="match status" value="1"/>
</dbReference>
<dbReference type="AlphaFoldDB" id="A0A2N6UHW0"/>
<evidence type="ECO:0000256" key="11">
    <source>
        <dbReference type="ARBA" id="ARBA00023118"/>
    </source>
</evidence>
<keyword evidence="12 13" id="KW-0464">Manganese</keyword>
<dbReference type="InterPro" id="IPR051827">
    <property type="entry name" value="Cas4_exonuclease"/>
</dbReference>
<keyword evidence="6 13" id="KW-0479">Metal-binding</keyword>
<evidence type="ECO:0000256" key="2">
    <source>
        <dbReference type="ARBA" id="ARBA00009189"/>
    </source>
</evidence>
<dbReference type="InterPro" id="IPR022765">
    <property type="entry name" value="Dna2/Cas4_DUF83"/>
</dbReference>
<comment type="cofactor">
    <cofactor evidence="13">
        <name>iron-sulfur cluster</name>
        <dbReference type="ChEBI" id="CHEBI:30408"/>
    </cofactor>
</comment>
<evidence type="ECO:0000256" key="8">
    <source>
        <dbReference type="ARBA" id="ARBA00022839"/>
    </source>
</evidence>
<comment type="similarity">
    <text evidence="2 13">Belongs to the CRISPR-associated exonuclease Cas4 family.</text>
</comment>
<dbReference type="GO" id="GO:0051607">
    <property type="term" value="P:defense response to virus"/>
    <property type="evidence" value="ECO:0007669"/>
    <property type="project" value="UniProtKB-KW"/>
</dbReference>
<evidence type="ECO:0000256" key="4">
    <source>
        <dbReference type="ARBA" id="ARBA00020049"/>
    </source>
</evidence>
<keyword evidence="5 13" id="KW-0540">Nuclease</keyword>
<comment type="cofactor">
    <cofactor evidence="1">
        <name>[4Fe-4S] cluster</name>
        <dbReference type="ChEBI" id="CHEBI:49883"/>
    </cofactor>
</comment>
<dbReference type="RefSeq" id="WP_102198219.1">
    <property type="nucleotide sequence ID" value="NZ_PNHP01000004.1"/>
</dbReference>
<evidence type="ECO:0000256" key="3">
    <source>
        <dbReference type="ARBA" id="ARBA00012768"/>
    </source>
</evidence>
<dbReference type="InterPro" id="IPR013343">
    <property type="entry name" value="CRISPR-assoc_prot_Cas4"/>
</dbReference>
<sequence length="217" mass="25646">MYDIDDYLMLSGIQHFLFCKRQWALIHIENLWEENIYTSEGEILHSKADKPFIKEKRKNKIISRAMPISSKTLGLSGILDVIEFEKSEDGISIKGKNGKWKATIIEYKRGKKKKYSYDDCQLMAEAICLEEEFGVNLEYGYIYYGKTDTREKIIFDNKLRELTIDTAKLMHQYYDKKIIPKAEFYRKCKLCSLYEVCNPRLTKKPKSIHNYLYGEDL</sequence>
<dbReference type="PANTHER" id="PTHR36531">
    <property type="entry name" value="CRISPR-ASSOCIATED EXONUCLEASE CAS4"/>
    <property type="match status" value="1"/>
</dbReference>
<evidence type="ECO:0000256" key="1">
    <source>
        <dbReference type="ARBA" id="ARBA00001966"/>
    </source>
</evidence>
<dbReference type="PANTHER" id="PTHR36531:SF6">
    <property type="entry name" value="DNA REPLICATION ATP-DEPENDENT HELICASE_NUCLEASE DNA2"/>
    <property type="match status" value="1"/>
</dbReference>
<evidence type="ECO:0000256" key="5">
    <source>
        <dbReference type="ARBA" id="ARBA00022722"/>
    </source>
</evidence>
<dbReference type="EMBL" id="PNHP01000004">
    <property type="protein sequence ID" value="PMC81172.1"/>
    <property type="molecule type" value="Genomic_DNA"/>
</dbReference>
<dbReference type="EC" id="3.1.12.1" evidence="3 13"/>
<comment type="function">
    <text evidence="13">CRISPR (clustered regularly interspaced short palindromic repeat) is an adaptive immune system that provides protection against mobile genetic elements (viruses, transposable elements and conjugative plasmids). CRISPR clusters contain sequences complementary to antecedent mobile elements and target invading nucleic acids. CRISPR clusters are transcribed and processed into CRISPR RNA (crRNA).</text>
</comment>
<dbReference type="GO" id="GO:0004527">
    <property type="term" value="F:exonuclease activity"/>
    <property type="evidence" value="ECO:0007669"/>
    <property type="project" value="UniProtKB-KW"/>
</dbReference>
<evidence type="ECO:0000313" key="15">
    <source>
        <dbReference type="EMBL" id="PMC81172.1"/>
    </source>
</evidence>
<accession>A0A2N6UHW0</accession>
<keyword evidence="7 13" id="KW-0378">Hydrolase</keyword>
<feature type="domain" description="DUF83" evidence="14">
    <location>
        <begin position="11"/>
        <end position="198"/>
    </location>
</feature>
<comment type="caution">
    <text evidence="15">The sequence shown here is derived from an EMBL/GenBank/DDBJ whole genome shotgun (WGS) entry which is preliminary data.</text>
</comment>